<dbReference type="InterPro" id="IPR013087">
    <property type="entry name" value="Znf_C2H2_type"/>
</dbReference>
<name>A0AA39Q3N6_9AGAR</name>
<keyword evidence="1" id="KW-0863">Zinc-finger</keyword>
<keyword evidence="1" id="KW-0862">Zinc</keyword>
<comment type="caution">
    <text evidence="4">The sequence shown here is derived from an EMBL/GenBank/DDBJ whole genome shotgun (WGS) entry which is preliminary data.</text>
</comment>
<organism evidence="4 5">
    <name type="scientific">Armillaria luteobubalina</name>
    <dbReference type="NCBI Taxonomy" id="153913"/>
    <lineage>
        <taxon>Eukaryota</taxon>
        <taxon>Fungi</taxon>
        <taxon>Dikarya</taxon>
        <taxon>Basidiomycota</taxon>
        <taxon>Agaricomycotina</taxon>
        <taxon>Agaricomycetes</taxon>
        <taxon>Agaricomycetidae</taxon>
        <taxon>Agaricales</taxon>
        <taxon>Marasmiineae</taxon>
        <taxon>Physalacriaceae</taxon>
        <taxon>Armillaria</taxon>
    </lineage>
</organism>
<accession>A0AA39Q3N6</accession>
<feature type="region of interest" description="Disordered" evidence="2">
    <location>
        <begin position="118"/>
        <end position="142"/>
    </location>
</feature>
<dbReference type="EMBL" id="JAUEPU010000018">
    <property type="protein sequence ID" value="KAK0495189.1"/>
    <property type="molecule type" value="Genomic_DNA"/>
</dbReference>
<evidence type="ECO:0000259" key="3">
    <source>
        <dbReference type="PROSITE" id="PS50157"/>
    </source>
</evidence>
<sequence length="248" mass="27097">MPHQPPILSVDTMSHTTTQRIEMAPGSQTEVFQGNGGPNLDSDVAELDRLNVHAPDGYGATGQDIPGPSDVDVPMGCGPGSYSLPNTQAVELPQLQFYGGPQEILECSEDLFIQSPSSGHVGGHWHSDDPNSTQTSGYTTPGHQSANDIELVVCDFTGRCKHSFLPSASELQRHIDKYHPNLECVGNKIKCPRDGRMITATNFIRHVLNMHFGVFKVQCQICNKSISRADNLERHNSKYHSGSHRGKP</sequence>
<feature type="domain" description="C2H2-type" evidence="3">
    <location>
        <begin position="217"/>
        <end position="245"/>
    </location>
</feature>
<reference evidence="4" key="1">
    <citation type="submission" date="2023-06" db="EMBL/GenBank/DDBJ databases">
        <authorList>
            <consortium name="Lawrence Berkeley National Laboratory"/>
            <person name="Ahrendt S."/>
            <person name="Sahu N."/>
            <person name="Indic B."/>
            <person name="Wong-Bajracharya J."/>
            <person name="Merenyi Z."/>
            <person name="Ke H.-M."/>
            <person name="Monk M."/>
            <person name="Kocsube S."/>
            <person name="Drula E."/>
            <person name="Lipzen A."/>
            <person name="Balint B."/>
            <person name="Henrissat B."/>
            <person name="Andreopoulos B."/>
            <person name="Martin F.M."/>
            <person name="Harder C.B."/>
            <person name="Rigling D."/>
            <person name="Ford K.L."/>
            <person name="Foster G.D."/>
            <person name="Pangilinan J."/>
            <person name="Papanicolaou A."/>
            <person name="Barry K."/>
            <person name="LaButti K."/>
            <person name="Viragh M."/>
            <person name="Koriabine M."/>
            <person name="Yan M."/>
            <person name="Riley R."/>
            <person name="Champramary S."/>
            <person name="Plett K.L."/>
            <person name="Tsai I.J."/>
            <person name="Slot J."/>
            <person name="Sipos G."/>
            <person name="Plett J."/>
            <person name="Nagy L.G."/>
            <person name="Grigoriev I.V."/>
        </authorList>
    </citation>
    <scope>NUCLEOTIDE SEQUENCE</scope>
    <source>
        <strain evidence="4">HWK02</strain>
    </source>
</reference>
<evidence type="ECO:0000256" key="1">
    <source>
        <dbReference type="PROSITE-ProRule" id="PRU00042"/>
    </source>
</evidence>
<feature type="compositionally biased region" description="Polar residues" evidence="2">
    <location>
        <begin position="130"/>
        <end position="142"/>
    </location>
</feature>
<proteinExistence type="predicted"/>
<dbReference type="GO" id="GO:0008270">
    <property type="term" value="F:zinc ion binding"/>
    <property type="evidence" value="ECO:0007669"/>
    <property type="project" value="UniProtKB-KW"/>
</dbReference>
<evidence type="ECO:0000313" key="5">
    <source>
        <dbReference type="Proteomes" id="UP001175228"/>
    </source>
</evidence>
<dbReference type="AlphaFoldDB" id="A0AA39Q3N6"/>
<gene>
    <name evidence="4" type="ORF">EDD18DRAFT_1106435</name>
</gene>
<keyword evidence="5" id="KW-1185">Reference proteome</keyword>
<dbReference type="PROSITE" id="PS00028">
    <property type="entry name" value="ZINC_FINGER_C2H2_1"/>
    <property type="match status" value="1"/>
</dbReference>
<evidence type="ECO:0000256" key="2">
    <source>
        <dbReference type="SAM" id="MobiDB-lite"/>
    </source>
</evidence>
<dbReference type="Proteomes" id="UP001175228">
    <property type="component" value="Unassembled WGS sequence"/>
</dbReference>
<keyword evidence="1" id="KW-0479">Metal-binding</keyword>
<dbReference type="Gene3D" id="3.30.160.60">
    <property type="entry name" value="Classic Zinc Finger"/>
    <property type="match status" value="1"/>
</dbReference>
<protein>
    <recommendedName>
        <fullName evidence="3">C2H2-type domain-containing protein</fullName>
    </recommendedName>
</protein>
<dbReference type="PROSITE" id="PS50157">
    <property type="entry name" value="ZINC_FINGER_C2H2_2"/>
    <property type="match status" value="1"/>
</dbReference>
<evidence type="ECO:0000313" key="4">
    <source>
        <dbReference type="EMBL" id="KAK0495189.1"/>
    </source>
</evidence>